<dbReference type="Proteomes" id="UP000886865">
    <property type="component" value="Unassembled WGS sequence"/>
</dbReference>
<evidence type="ECO:0000313" key="3">
    <source>
        <dbReference type="EMBL" id="HIS73845.1"/>
    </source>
</evidence>
<name>A0A9D1FII5_9BACT</name>
<evidence type="ECO:0000256" key="2">
    <source>
        <dbReference type="SAM" id="Phobius"/>
    </source>
</evidence>
<dbReference type="AlphaFoldDB" id="A0A9D1FII5"/>
<keyword evidence="2" id="KW-0472">Membrane</keyword>
<organism evidence="3 4">
    <name type="scientific">Candidatus Galligastranaerophilus intestinavium</name>
    <dbReference type="NCBI Taxonomy" id="2840836"/>
    <lineage>
        <taxon>Bacteria</taxon>
        <taxon>Candidatus Galligastranaerophilus</taxon>
    </lineage>
</organism>
<reference evidence="3" key="1">
    <citation type="submission" date="2020-10" db="EMBL/GenBank/DDBJ databases">
        <authorList>
            <person name="Gilroy R."/>
        </authorList>
    </citation>
    <scope>NUCLEOTIDE SEQUENCE</scope>
    <source>
        <strain evidence="3">CHK152-2871</strain>
    </source>
</reference>
<proteinExistence type="predicted"/>
<feature type="transmembrane region" description="Helical" evidence="2">
    <location>
        <begin position="128"/>
        <end position="146"/>
    </location>
</feature>
<gene>
    <name evidence="3" type="ORF">IAA86_02355</name>
</gene>
<sequence length="288" mass="32320">MRIAPVNPQNNNANFKGASASLAKYPQKLQDTITSSISDVLETISVKGSKKAEEVMSPFYDKVTDRIADGIGTLSNTKLSKNIIETLGTNFKKLSARMADLASFAITFFYVNNTRKSEKIEEERKMPLMINNITVTIVSTIMAALIDKGSDVVLDRVKGAFYQQKGREVLDEVIKRAPEVLNKNEKEIQELAKDILNSREFRKGLKDYTKCVEKAKSLTIFAFVVRFLVTVLMVPVAGKIVKIVKDKMANAANTNKQNTQQTQQENKTQQTETHTQKDDDDKEEDDDD</sequence>
<keyword evidence="2" id="KW-1133">Transmembrane helix</keyword>
<keyword evidence="2" id="KW-0812">Transmembrane</keyword>
<accession>A0A9D1FII5</accession>
<reference evidence="3" key="2">
    <citation type="journal article" date="2021" name="PeerJ">
        <title>Extensive microbial diversity within the chicken gut microbiome revealed by metagenomics and culture.</title>
        <authorList>
            <person name="Gilroy R."/>
            <person name="Ravi A."/>
            <person name="Getino M."/>
            <person name="Pursley I."/>
            <person name="Horton D.L."/>
            <person name="Alikhan N.F."/>
            <person name="Baker D."/>
            <person name="Gharbi K."/>
            <person name="Hall N."/>
            <person name="Watson M."/>
            <person name="Adriaenssens E.M."/>
            <person name="Foster-Nyarko E."/>
            <person name="Jarju S."/>
            <person name="Secka A."/>
            <person name="Antonio M."/>
            <person name="Oren A."/>
            <person name="Chaudhuri R.R."/>
            <person name="La Ragione R."/>
            <person name="Hildebrand F."/>
            <person name="Pallen M.J."/>
        </authorList>
    </citation>
    <scope>NUCLEOTIDE SEQUENCE</scope>
    <source>
        <strain evidence="3">CHK152-2871</strain>
    </source>
</reference>
<evidence type="ECO:0000256" key="1">
    <source>
        <dbReference type="SAM" id="MobiDB-lite"/>
    </source>
</evidence>
<dbReference type="EMBL" id="DVJQ01000021">
    <property type="protein sequence ID" value="HIS73845.1"/>
    <property type="molecule type" value="Genomic_DNA"/>
</dbReference>
<evidence type="ECO:0000313" key="4">
    <source>
        <dbReference type="Proteomes" id="UP000886865"/>
    </source>
</evidence>
<feature type="transmembrane region" description="Helical" evidence="2">
    <location>
        <begin position="218"/>
        <end position="238"/>
    </location>
</feature>
<protein>
    <submittedName>
        <fullName evidence="3">Uncharacterized protein</fullName>
    </submittedName>
</protein>
<feature type="region of interest" description="Disordered" evidence="1">
    <location>
        <begin position="253"/>
        <end position="288"/>
    </location>
</feature>
<feature type="compositionally biased region" description="Low complexity" evidence="1">
    <location>
        <begin position="253"/>
        <end position="273"/>
    </location>
</feature>
<comment type="caution">
    <text evidence="3">The sequence shown here is derived from an EMBL/GenBank/DDBJ whole genome shotgun (WGS) entry which is preliminary data.</text>
</comment>